<dbReference type="WBParaSite" id="PSAMB.scaffold1646size29081.g14211.t1">
    <property type="protein sequence ID" value="PSAMB.scaffold1646size29081.g14211.t1"/>
    <property type="gene ID" value="PSAMB.scaffold1646size29081.g14211"/>
</dbReference>
<name>A0A914V7T8_9BILA</name>
<evidence type="ECO:0000313" key="2">
    <source>
        <dbReference type="Proteomes" id="UP000887566"/>
    </source>
</evidence>
<dbReference type="AlphaFoldDB" id="A0A914V7T8"/>
<proteinExistence type="predicted"/>
<dbReference type="GO" id="GO:0032880">
    <property type="term" value="P:regulation of protein localization"/>
    <property type="evidence" value="ECO:0007669"/>
    <property type="project" value="TreeGrafter"/>
</dbReference>
<protein>
    <submittedName>
        <fullName evidence="3">Dilute domain-containing protein</fullName>
    </submittedName>
</protein>
<evidence type="ECO:0000259" key="1">
    <source>
        <dbReference type="PROSITE" id="PS51126"/>
    </source>
</evidence>
<dbReference type="GO" id="GO:0005912">
    <property type="term" value="C:adherens junction"/>
    <property type="evidence" value="ECO:0007669"/>
    <property type="project" value="TreeGrafter"/>
</dbReference>
<dbReference type="InterPro" id="IPR028842">
    <property type="entry name" value="Afadin"/>
</dbReference>
<keyword evidence="2" id="KW-1185">Reference proteome</keyword>
<feature type="domain" description="Dilute" evidence="1">
    <location>
        <begin position="1"/>
        <end position="49"/>
    </location>
</feature>
<reference evidence="3" key="1">
    <citation type="submission" date="2022-11" db="UniProtKB">
        <authorList>
            <consortium name="WormBaseParasite"/>
        </authorList>
    </citation>
    <scope>IDENTIFICATION</scope>
</reference>
<dbReference type="PANTHER" id="PTHR10398">
    <property type="entry name" value="AFADIN"/>
    <property type="match status" value="1"/>
</dbReference>
<sequence length="150" mass="16442">MDQLATLGATCYKLNSLQVRNLLERYHPEMGEAAMPLDLIDNVAKVAENQADEMLRCDGRNLQVEEDVDLHLPFLLPEDGYSPEVVRGVPPGLKDFVDELQHRGVCRMIPQPGSTGTWKVHLIGSVGGLLESSPLRQMSHVSVSPVCAPA</sequence>
<dbReference type="GO" id="GO:0050839">
    <property type="term" value="F:cell adhesion molecule binding"/>
    <property type="evidence" value="ECO:0007669"/>
    <property type="project" value="TreeGrafter"/>
</dbReference>
<dbReference type="PROSITE" id="PS51126">
    <property type="entry name" value="DILUTE"/>
    <property type="match status" value="1"/>
</dbReference>
<evidence type="ECO:0000313" key="3">
    <source>
        <dbReference type="WBParaSite" id="PSAMB.scaffold1646size29081.g14211.t1"/>
    </source>
</evidence>
<dbReference type="Proteomes" id="UP000887566">
    <property type="component" value="Unplaced"/>
</dbReference>
<accession>A0A914V7T8</accession>
<dbReference type="PANTHER" id="PTHR10398:SF2">
    <property type="entry name" value="AFADIN"/>
    <property type="match status" value="1"/>
</dbReference>
<dbReference type="InterPro" id="IPR002710">
    <property type="entry name" value="Dilute_dom"/>
</dbReference>
<organism evidence="2 3">
    <name type="scientific">Plectus sambesii</name>
    <dbReference type="NCBI Taxonomy" id="2011161"/>
    <lineage>
        <taxon>Eukaryota</taxon>
        <taxon>Metazoa</taxon>
        <taxon>Ecdysozoa</taxon>
        <taxon>Nematoda</taxon>
        <taxon>Chromadorea</taxon>
        <taxon>Plectida</taxon>
        <taxon>Plectina</taxon>
        <taxon>Plectoidea</taxon>
        <taxon>Plectidae</taxon>
        <taxon>Plectus</taxon>
    </lineage>
</organism>